<comment type="caution">
    <text evidence="1">The sequence shown here is derived from an EMBL/GenBank/DDBJ whole genome shotgun (WGS) entry which is preliminary data.</text>
</comment>
<dbReference type="Proteomes" id="UP001469553">
    <property type="component" value="Unassembled WGS sequence"/>
</dbReference>
<keyword evidence="2" id="KW-1185">Reference proteome</keyword>
<accession>A0ABV0YJ62</accession>
<organism evidence="1 2">
    <name type="scientific">Ameca splendens</name>
    <dbReference type="NCBI Taxonomy" id="208324"/>
    <lineage>
        <taxon>Eukaryota</taxon>
        <taxon>Metazoa</taxon>
        <taxon>Chordata</taxon>
        <taxon>Craniata</taxon>
        <taxon>Vertebrata</taxon>
        <taxon>Euteleostomi</taxon>
        <taxon>Actinopterygii</taxon>
        <taxon>Neopterygii</taxon>
        <taxon>Teleostei</taxon>
        <taxon>Neoteleostei</taxon>
        <taxon>Acanthomorphata</taxon>
        <taxon>Ovalentaria</taxon>
        <taxon>Atherinomorphae</taxon>
        <taxon>Cyprinodontiformes</taxon>
        <taxon>Goodeidae</taxon>
        <taxon>Ameca</taxon>
    </lineage>
</organism>
<dbReference type="EMBL" id="JAHRIP010034761">
    <property type="protein sequence ID" value="MEQ2293860.1"/>
    <property type="molecule type" value="Genomic_DNA"/>
</dbReference>
<evidence type="ECO:0000313" key="1">
    <source>
        <dbReference type="EMBL" id="MEQ2293860.1"/>
    </source>
</evidence>
<proteinExistence type="predicted"/>
<name>A0ABV0YJ62_9TELE</name>
<evidence type="ECO:0000313" key="2">
    <source>
        <dbReference type="Proteomes" id="UP001469553"/>
    </source>
</evidence>
<reference evidence="1 2" key="1">
    <citation type="submission" date="2021-06" db="EMBL/GenBank/DDBJ databases">
        <authorList>
            <person name="Palmer J.M."/>
        </authorList>
    </citation>
    <scope>NUCLEOTIDE SEQUENCE [LARGE SCALE GENOMIC DNA]</scope>
    <source>
        <strain evidence="1 2">AS_MEX2019</strain>
        <tissue evidence="1">Muscle</tissue>
    </source>
</reference>
<sequence length="110" mass="12589">METRPTTMEDLKSMLRVSLGLQYSFDLQFQDPEFNCELCNLTDVSDLPDKPTLKMIPLLEVFPIESGAVSEDQHSSADTEILSVSSMEWQEPWPSIFDIPNFSVHEEYCP</sequence>
<gene>
    <name evidence="1" type="ORF">AMECASPLE_037753</name>
</gene>
<protein>
    <submittedName>
        <fullName evidence="1">Uncharacterized protein</fullName>
    </submittedName>
</protein>